<accession>A0A2H1VEH0</accession>
<dbReference type="EMBL" id="ODYU01002117">
    <property type="protein sequence ID" value="SOQ39207.1"/>
    <property type="molecule type" value="Genomic_DNA"/>
</dbReference>
<sequence length="140" mass="16283">MAERETVYVTHFFLIPITIEADKLTDRLMESSYRSLQTSATSEMSLARCNLNLFGEGQRWEDHPVTSPTLGEASGSGRLILTKNHRCMQFLLLIFMLEPRFPLCWPNEIRKMIIYGANRRKRVTYCYGLTSEAHELHNIR</sequence>
<dbReference type="AlphaFoldDB" id="A0A2H1VEH0"/>
<gene>
    <name evidence="1" type="ORF">SFRICE_010211</name>
</gene>
<proteinExistence type="predicted"/>
<name>A0A2H1VEH0_SPOFR</name>
<organism evidence="1">
    <name type="scientific">Spodoptera frugiperda</name>
    <name type="common">Fall armyworm</name>
    <dbReference type="NCBI Taxonomy" id="7108"/>
    <lineage>
        <taxon>Eukaryota</taxon>
        <taxon>Metazoa</taxon>
        <taxon>Ecdysozoa</taxon>
        <taxon>Arthropoda</taxon>
        <taxon>Hexapoda</taxon>
        <taxon>Insecta</taxon>
        <taxon>Pterygota</taxon>
        <taxon>Neoptera</taxon>
        <taxon>Endopterygota</taxon>
        <taxon>Lepidoptera</taxon>
        <taxon>Glossata</taxon>
        <taxon>Ditrysia</taxon>
        <taxon>Noctuoidea</taxon>
        <taxon>Noctuidae</taxon>
        <taxon>Amphipyrinae</taxon>
        <taxon>Spodoptera</taxon>
    </lineage>
</organism>
<reference evidence="1" key="1">
    <citation type="submission" date="2016-07" db="EMBL/GenBank/DDBJ databases">
        <authorList>
            <person name="Bretaudeau A."/>
        </authorList>
    </citation>
    <scope>NUCLEOTIDE SEQUENCE</scope>
    <source>
        <strain evidence="1">Rice</strain>
        <tissue evidence="1">Whole body</tissue>
    </source>
</reference>
<protein>
    <submittedName>
        <fullName evidence="1">SFRICE_010211</fullName>
    </submittedName>
</protein>
<evidence type="ECO:0000313" key="1">
    <source>
        <dbReference type="EMBL" id="SOQ39207.1"/>
    </source>
</evidence>